<feature type="compositionally biased region" description="Pro residues" evidence="1">
    <location>
        <begin position="86"/>
        <end position="107"/>
    </location>
</feature>
<sequence>MTSPTVTSLSPPLALLRRLLTALSSLSLSPSAHATQHHHHQPHEGAPARSVWQSLGWETVHNALALRWPWRADLLEQVDTSSSSDAPPPPSMRLPRPSASPPPPPSGPGREQPQPQPQRPRPTHVPNTPLYQLYFHPALFDPIRTPRLPIVLCHGLYGFDVRGPSSIPALQMHYWAGVLKVLRGKVGAEVVCPGVPGTGSIEQRAQKMDAFLREQLPGKDVNFVAHSMVRFLHSPSTAASGRLTAPQGGLDCRHLITHIRPEAYTPRSLLTISTPHRGSAVMDWFTANIGVGTPLPDMPVPPPPAVPFSLKSPLLTRAPGPASAKLTLTLAALPSSLTSLLLSAIDSPAYANLTTAYLQHAFNPRTPDAPGVKYFSVAGRAGPLSILHPLWLPKLIMDAAAARDPDPDGDGDGGNDGLVSVKSARWGEFLGTLEDCDHWEMRGARGLVRAWELWGKGDERQARAKGRPSPAAEEAAAQLSQQAGRAAHPQRAREPAEQAEQQRSALSRVLSQRRGERLRRAPEAGAEAEAEARRLEREERGAVERFSGVVQWMTELAPGRVRLRSAGAGAGSGAGGWEGGGGRAEEEPLRLSVSPDSSQPSYPSEPSHSSHLGPAARTDGPAAQARNLREKEEWKRFPAFDLERFYLALSRKLYDEGL</sequence>
<dbReference type="AlphaFoldDB" id="A0A165DNS5"/>
<dbReference type="STRING" id="1353952.A0A165DNS5"/>
<evidence type="ECO:0000313" key="3">
    <source>
        <dbReference type="EMBL" id="KZT53201.1"/>
    </source>
</evidence>
<proteinExistence type="predicted"/>
<organism evidence="3 4">
    <name type="scientific">Calocera cornea HHB12733</name>
    <dbReference type="NCBI Taxonomy" id="1353952"/>
    <lineage>
        <taxon>Eukaryota</taxon>
        <taxon>Fungi</taxon>
        <taxon>Dikarya</taxon>
        <taxon>Basidiomycota</taxon>
        <taxon>Agaricomycotina</taxon>
        <taxon>Dacrymycetes</taxon>
        <taxon>Dacrymycetales</taxon>
        <taxon>Dacrymycetaceae</taxon>
        <taxon>Calocera</taxon>
    </lineage>
</organism>
<feature type="compositionally biased region" description="Basic and acidic residues" evidence="1">
    <location>
        <begin position="530"/>
        <end position="540"/>
    </location>
</feature>
<keyword evidence="4" id="KW-1185">Reference proteome</keyword>
<dbReference type="GO" id="GO:0016787">
    <property type="term" value="F:hydrolase activity"/>
    <property type="evidence" value="ECO:0007669"/>
    <property type="project" value="UniProtKB-KW"/>
</dbReference>
<feature type="compositionally biased region" description="Basic and acidic residues" evidence="1">
    <location>
        <begin position="513"/>
        <end position="522"/>
    </location>
</feature>
<protein>
    <submittedName>
        <fullName evidence="3">Alpha/beta-hydrolase</fullName>
    </submittedName>
</protein>
<name>A0A165DNS5_9BASI</name>
<accession>A0A165DNS5</accession>
<feature type="compositionally biased region" description="Low complexity" evidence="1">
    <location>
        <begin position="468"/>
        <end position="483"/>
    </location>
</feature>
<evidence type="ECO:0000313" key="4">
    <source>
        <dbReference type="Proteomes" id="UP000076842"/>
    </source>
</evidence>
<feature type="region of interest" description="Disordered" evidence="1">
    <location>
        <begin position="79"/>
        <end position="127"/>
    </location>
</feature>
<feature type="region of interest" description="Disordered" evidence="1">
    <location>
        <begin position="459"/>
        <end position="540"/>
    </location>
</feature>
<gene>
    <name evidence="3" type="ORF">CALCODRAFT_557635</name>
</gene>
<dbReference type="InterPro" id="IPR029058">
    <property type="entry name" value="AB_hydrolase_fold"/>
</dbReference>
<feature type="region of interest" description="Disordered" evidence="1">
    <location>
        <begin position="567"/>
        <end position="630"/>
    </location>
</feature>
<feature type="chain" id="PRO_5007856756" evidence="2">
    <location>
        <begin position="35"/>
        <end position="658"/>
    </location>
</feature>
<feature type="signal peptide" evidence="2">
    <location>
        <begin position="1"/>
        <end position="34"/>
    </location>
</feature>
<feature type="compositionally biased region" description="Low complexity" evidence="1">
    <location>
        <begin position="592"/>
        <end position="610"/>
    </location>
</feature>
<feature type="compositionally biased region" description="Gly residues" evidence="1">
    <location>
        <begin position="568"/>
        <end position="582"/>
    </location>
</feature>
<dbReference type="Proteomes" id="UP000076842">
    <property type="component" value="Unassembled WGS sequence"/>
</dbReference>
<evidence type="ECO:0000256" key="1">
    <source>
        <dbReference type="SAM" id="MobiDB-lite"/>
    </source>
</evidence>
<dbReference type="OrthoDB" id="5592486at2759"/>
<dbReference type="Gene3D" id="3.40.50.1820">
    <property type="entry name" value="alpha/beta hydrolase"/>
    <property type="match status" value="1"/>
</dbReference>
<dbReference type="InParanoid" id="A0A165DNS5"/>
<reference evidence="3 4" key="1">
    <citation type="journal article" date="2016" name="Mol. Biol. Evol.">
        <title>Comparative Genomics of Early-Diverging Mushroom-Forming Fungi Provides Insights into the Origins of Lignocellulose Decay Capabilities.</title>
        <authorList>
            <person name="Nagy L.G."/>
            <person name="Riley R."/>
            <person name="Tritt A."/>
            <person name="Adam C."/>
            <person name="Daum C."/>
            <person name="Floudas D."/>
            <person name="Sun H."/>
            <person name="Yadav J.S."/>
            <person name="Pangilinan J."/>
            <person name="Larsson K.H."/>
            <person name="Matsuura K."/>
            <person name="Barry K."/>
            <person name="Labutti K."/>
            <person name="Kuo R."/>
            <person name="Ohm R.A."/>
            <person name="Bhattacharya S.S."/>
            <person name="Shirouzu T."/>
            <person name="Yoshinaga Y."/>
            <person name="Martin F.M."/>
            <person name="Grigoriev I.V."/>
            <person name="Hibbett D.S."/>
        </authorList>
    </citation>
    <scope>NUCLEOTIDE SEQUENCE [LARGE SCALE GENOMIC DNA]</scope>
    <source>
        <strain evidence="3 4">HHB12733</strain>
    </source>
</reference>
<evidence type="ECO:0000256" key="2">
    <source>
        <dbReference type="SAM" id="SignalP"/>
    </source>
</evidence>
<keyword evidence="3" id="KW-0378">Hydrolase</keyword>
<dbReference type="EMBL" id="KV424043">
    <property type="protein sequence ID" value="KZT53201.1"/>
    <property type="molecule type" value="Genomic_DNA"/>
</dbReference>
<dbReference type="SUPFAM" id="SSF53474">
    <property type="entry name" value="alpha/beta-Hydrolases"/>
    <property type="match status" value="1"/>
</dbReference>
<keyword evidence="2" id="KW-0732">Signal</keyword>